<dbReference type="GO" id="GO:0030510">
    <property type="term" value="P:regulation of BMP signaling pathway"/>
    <property type="evidence" value="ECO:0007669"/>
    <property type="project" value="TreeGrafter"/>
</dbReference>
<gene>
    <name evidence="11" type="ORF">FSP39_002919</name>
</gene>
<dbReference type="PANTHER" id="PTHR12312:SF16">
    <property type="entry name" value="TWISTED GASTRULATION PROTEIN HOMOLOG 1-A-RELATED"/>
    <property type="match status" value="1"/>
</dbReference>
<accession>A0AA89BS37</accession>
<dbReference type="Pfam" id="PF23782">
    <property type="entry name" value="Tsg_N"/>
    <property type="match status" value="1"/>
</dbReference>
<dbReference type="InterPro" id="IPR057726">
    <property type="entry name" value="Tsg_C"/>
</dbReference>
<evidence type="ECO:0000256" key="8">
    <source>
        <dbReference type="SAM" id="SignalP"/>
    </source>
</evidence>
<evidence type="ECO:0000313" key="11">
    <source>
        <dbReference type="EMBL" id="KAK3085411.1"/>
    </source>
</evidence>
<keyword evidence="5 8" id="KW-0732">Signal</keyword>
<dbReference type="Proteomes" id="UP001186944">
    <property type="component" value="Unassembled WGS sequence"/>
</dbReference>
<protein>
    <recommendedName>
        <fullName evidence="13">Twisted gastrulation</fullName>
    </recommendedName>
</protein>
<comment type="caution">
    <text evidence="11">The sequence shown here is derived from an EMBL/GenBank/DDBJ whole genome shotgun (WGS) entry which is preliminary data.</text>
</comment>
<dbReference type="PANTHER" id="PTHR12312">
    <property type="entry name" value="TWISTED GASTRULATION PROTEIN HOMOLOG 1-A-RELATED"/>
    <property type="match status" value="1"/>
</dbReference>
<feature type="domain" description="Tsg C-terminal" evidence="9">
    <location>
        <begin position="94"/>
        <end position="222"/>
    </location>
</feature>
<evidence type="ECO:0000256" key="1">
    <source>
        <dbReference type="ARBA" id="ARBA00004613"/>
    </source>
</evidence>
<dbReference type="Pfam" id="PF04668">
    <property type="entry name" value="Tsg"/>
    <property type="match status" value="1"/>
</dbReference>
<evidence type="ECO:0008006" key="13">
    <source>
        <dbReference type="Google" id="ProtNLM"/>
    </source>
</evidence>
<evidence type="ECO:0000313" key="12">
    <source>
        <dbReference type="Proteomes" id="UP001186944"/>
    </source>
</evidence>
<evidence type="ECO:0000256" key="6">
    <source>
        <dbReference type="ARBA" id="ARBA00023180"/>
    </source>
</evidence>
<evidence type="ECO:0000256" key="4">
    <source>
        <dbReference type="ARBA" id="ARBA00022525"/>
    </source>
</evidence>
<name>A0AA89BS37_PINIB</name>
<dbReference type="EMBL" id="VSWD01000012">
    <property type="protein sequence ID" value="KAK3085411.1"/>
    <property type="molecule type" value="Genomic_DNA"/>
</dbReference>
<evidence type="ECO:0000256" key="2">
    <source>
        <dbReference type="ARBA" id="ARBA00010047"/>
    </source>
</evidence>
<keyword evidence="4" id="KW-0964">Secreted</keyword>
<reference evidence="11" key="1">
    <citation type="submission" date="2019-08" db="EMBL/GenBank/DDBJ databases">
        <title>The improved chromosome-level genome for the pearl oyster Pinctada fucata martensii using PacBio sequencing and Hi-C.</title>
        <authorList>
            <person name="Zheng Z."/>
        </authorList>
    </citation>
    <scope>NUCLEOTIDE SEQUENCE</scope>
    <source>
        <strain evidence="11">ZZ-2019</strain>
        <tissue evidence="11">Adductor muscle</tissue>
    </source>
</reference>
<dbReference type="InterPro" id="IPR006761">
    <property type="entry name" value="Tsg"/>
</dbReference>
<organism evidence="11 12">
    <name type="scientific">Pinctada imbricata</name>
    <name type="common">Atlantic pearl-oyster</name>
    <name type="synonym">Pinctada martensii</name>
    <dbReference type="NCBI Taxonomy" id="66713"/>
    <lineage>
        <taxon>Eukaryota</taxon>
        <taxon>Metazoa</taxon>
        <taxon>Spiralia</taxon>
        <taxon>Lophotrochozoa</taxon>
        <taxon>Mollusca</taxon>
        <taxon>Bivalvia</taxon>
        <taxon>Autobranchia</taxon>
        <taxon>Pteriomorphia</taxon>
        <taxon>Pterioida</taxon>
        <taxon>Pterioidea</taxon>
        <taxon>Pteriidae</taxon>
        <taxon>Pinctada</taxon>
    </lineage>
</organism>
<feature type="chain" id="PRO_5041639075" description="Twisted gastrulation" evidence="8">
    <location>
        <begin position="32"/>
        <end position="277"/>
    </location>
</feature>
<dbReference type="GO" id="GO:0005615">
    <property type="term" value="C:extracellular space"/>
    <property type="evidence" value="ECO:0007669"/>
    <property type="project" value="TreeGrafter"/>
</dbReference>
<proteinExistence type="inferred from homology"/>
<feature type="domain" description="Tsg N-terminal" evidence="10">
    <location>
        <begin position="31"/>
        <end position="89"/>
    </location>
</feature>
<dbReference type="AlphaFoldDB" id="A0AA89BS37"/>
<feature type="region of interest" description="Disordered" evidence="7">
    <location>
        <begin position="229"/>
        <end position="277"/>
    </location>
</feature>
<dbReference type="InterPro" id="IPR057635">
    <property type="entry name" value="Tsg_N"/>
</dbReference>
<feature type="signal peptide" evidence="8">
    <location>
        <begin position="1"/>
        <end position="31"/>
    </location>
</feature>
<evidence type="ECO:0000259" key="9">
    <source>
        <dbReference type="Pfam" id="PF04668"/>
    </source>
</evidence>
<evidence type="ECO:0000259" key="10">
    <source>
        <dbReference type="Pfam" id="PF23782"/>
    </source>
</evidence>
<sequence length="277" mass="31198">SFWRKMRLFSVLPLYYVGIVTLFCVLHTVESCNESVCASIVSKCMLIKACNCDMADIKNCACCKDCQKCLSKLYTECCSCIGLCKVPNAEENLLNTSSVEDLTDPLPDLFNVLTEEPDFEERWVSFSYPYHQDALIFKPDHGMLDLSSGSRDIDRLDDVTDPEQNCTVAFMSQCLSLRKCKVACQSMGAARYRWFHDHGCCQCIGSTCISYGKNSPHCLKCPDPDDQDDLNDDNLNNAVNDLPEDNDNDDDDNDNDLDDDDDDDDDILDDDKIDDVV</sequence>
<comment type="subcellular location">
    <subcellularLocation>
        <location evidence="1">Secreted</location>
    </subcellularLocation>
</comment>
<evidence type="ECO:0000256" key="5">
    <source>
        <dbReference type="ARBA" id="ARBA00022729"/>
    </source>
</evidence>
<keyword evidence="6" id="KW-0325">Glycoprotein</keyword>
<evidence type="ECO:0000256" key="7">
    <source>
        <dbReference type="SAM" id="MobiDB-lite"/>
    </source>
</evidence>
<keyword evidence="3" id="KW-0217">Developmental protein</keyword>
<feature type="non-terminal residue" evidence="11">
    <location>
        <position position="1"/>
    </location>
</feature>
<keyword evidence="12" id="KW-1185">Reference proteome</keyword>
<feature type="compositionally biased region" description="Acidic residues" evidence="7">
    <location>
        <begin position="242"/>
        <end position="277"/>
    </location>
</feature>
<evidence type="ECO:0000256" key="3">
    <source>
        <dbReference type="ARBA" id="ARBA00022473"/>
    </source>
</evidence>
<comment type="similarity">
    <text evidence="2">Belongs to the twisted gastrulation protein family.</text>
</comment>